<evidence type="ECO:0000313" key="4">
    <source>
        <dbReference type="Proteomes" id="UP000185812"/>
    </source>
</evidence>
<dbReference type="OrthoDB" id="9765330at2"/>
<dbReference type="SUPFAM" id="SSF48208">
    <property type="entry name" value="Six-hairpin glycosidases"/>
    <property type="match status" value="1"/>
</dbReference>
<protein>
    <submittedName>
        <fullName evidence="3">Glycosyltransferase involved in cell wall bisynthesis</fullName>
    </submittedName>
</protein>
<feature type="domain" description="Glycosyltransferase subfamily 4-like N-terminal" evidence="2">
    <location>
        <begin position="21"/>
        <end position="173"/>
    </location>
</feature>
<gene>
    <name evidence="3" type="ORF">SAMN04488087_1191</name>
</gene>
<dbReference type="STRING" id="633813.SAMN04488087_1191"/>
<dbReference type="InterPro" id="IPR001296">
    <property type="entry name" value="Glyco_trans_1"/>
</dbReference>
<feature type="domain" description="Glycosyl transferase family 1" evidence="1">
    <location>
        <begin position="191"/>
        <end position="359"/>
    </location>
</feature>
<dbReference type="InterPro" id="IPR008928">
    <property type="entry name" value="6-hairpin_glycosidase_sf"/>
</dbReference>
<dbReference type="InterPro" id="IPR028098">
    <property type="entry name" value="Glyco_trans_4-like_N"/>
</dbReference>
<sequence>MEGARIRRVAFVGNYLPRQCGIATFTTDLCEAVAAAASELTCFAVPINDRTDGYAYPPRVRFEIPEEDLTAYRRAAEFLNINDVDVVCLQHEYGIFGGPAGSHVLTLVRELRMPVVTTLHTILREPDAEQRAVLEELAALSDRVVVMTQRGKEFLQSIYGVPESKIDLIPHGIPDVPFVDPNFYKDRFGVEGKIVLLTFGLLSRNKGIEYVIEALPAVLERHPHVVYIVLGATHPHVRQVEGESYRLFLQRRVRELGIEEHVIFHNRFVSLEELVEFIGAADIYLTPYLNREQITSGTLAYTVGCGKAVISTPYWHAEELLADGRGILVPFRDADAIAKAINRLLDNEAERHAIRKRAYLYGRQMIWPVVAQRYLESFKRARATGTTRTRVAIPALNQRPGDLPMLKLDHLKRLTDDTGILQHATYSVPNYNEGYTTDDNARALIVAVLVEELGGKTATEAPELATRYLAFLWHAFNPETGRFRNFLDYNRNWLEAVGSEDSHARALWGLGYVVGRSRRTGLWKLAGRLFEEALPAALRFANPRAWAFTILGIQEYLRRFYGDRTAQQARKKLADRLFKLYQKHRRDDWRWFEDRLTYANARLPQALMMAGKWTDRSEWVEAGLEALRWLVHVQLDEQGYFAPIGNDGFYVQGQQRPYFDQQPIEANATVSACLEAYRITNDAFWYREAQRAFDWFLGRNQLGLPLYDPSTGGCYDGLQPNGVNENQGAESTLAFLLSLLEMKLAEAYLPLQQKGVEPKTARSLQPAIPAGSVEV</sequence>
<dbReference type="Pfam" id="PF00534">
    <property type="entry name" value="Glycos_transf_1"/>
    <property type="match status" value="1"/>
</dbReference>
<dbReference type="Pfam" id="PF13439">
    <property type="entry name" value="Glyco_transf_4"/>
    <property type="match status" value="1"/>
</dbReference>
<evidence type="ECO:0000313" key="3">
    <source>
        <dbReference type="EMBL" id="SHK47145.1"/>
    </source>
</evidence>
<dbReference type="EMBL" id="FRAU01000003">
    <property type="protein sequence ID" value="SHK47145.1"/>
    <property type="molecule type" value="Genomic_DNA"/>
</dbReference>
<dbReference type="CDD" id="cd03822">
    <property type="entry name" value="GT4_mannosyltransferase-like"/>
    <property type="match status" value="1"/>
</dbReference>
<reference evidence="4" key="1">
    <citation type="submission" date="2016-11" db="EMBL/GenBank/DDBJ databases">
        <authorList>
            <person name="Varghese N."/>
            <person name="Submissions S."/>
        </authorList>
    </citation>
    <scope>NUCLEOTIDE SEQUENCE [LARGE SCALE GENOMIC DNA]</scope>
    <source>
        <strain evidence="4">DSM 22212</strain>
    </source>
</reference>
<dbReference type="PANTHER" id="PTHR12526">
    <property type="entry name" value="GLYCOSYLTRANSFERASE"/>
    <property type="match status" value="1"/>
</dbReference>
<evidence type="ECO:0000259" key="2">
    <source>
        <dbReference type="Pfam" id="PF13439"/>
    </source>
</evidence>
<dbReference type="Gene3D" id="3.40.50.2000">
    <property type="entry name" value="Glycogen Phosphorylase B"/>
    <property type="match status" value="2"/>
</dbReference>
<keyword evidence="3" id="KW-0808">Transferase</keyword>
<dbReference type="PANTHER" id="PTHR12526:SF572">
    <property type="entry name" value="BLL5144 PROTEIN"/>
    <property type="match status" value="1"/>
</dbReference>
<dbReference type="GO" id="GO:0005975">
    <property type="term" value="P:carbohydrate metabolic process"/>
    <property type="evidence" value="ECO:0007669"/>
    <property type="project" value="InterPro"/>
</dbReference>
<dbReference type="SUPFAM" id="SSF53756">
    <property type="entry name" value="UDP-Glycosyltransferase/glycogen phosphorylase"/>
    <property type="match status" value="1"/>
</dbReference>
<dbReference type="AlphaFoldDB" id="A0A1M6SR28"/>
<dbReference type="RefSeq" id="WP_072715052.1">
    <property type="nucleotide sequence ID" value="NZ_FRAU01000003.1"/>
</dbReference>
<evidence type="ECO:0000259" key="1">
    <source>
        <dbReference type="Pfam" id="PF00534"/>
    </source>
</evidence>
<name>A0A1M6SR28_9BACT</name>
<keyword evidence="4" id="KW-1185">Reference proteome</keyword>
<accession>A0A1M6SR28</accession>
<dbReference type="GO" id="GO:0016757">
    <property type="term" value="F:glycosyltransferase activity"/>
    <property type="evidence" value="ECO:0007669"/>
    <property type="project" value="InterPro"/>
</dbReference>
<organism evidence="3 4">
    <name type="scientific">Rhodothermus profundi</name>
    <dbReference type="NCBI Taxonomy" id="633813"/>
    <lineage>
        <taxon>Bacteria</taxon>
        <taxon>Pseudomonadati</taxon>
        <taxon>Rhodothermota</taxon>
        <taxon>Rhodothermia</taxon>
        <taxon>Rhodothermales</taxon>
        <taxon>Rhodothermaceae</taxon>
        <taxon>Rhodothermus</taxon>
    </lineage>
</organism>
<proteinExistence type="predicted"/>
<dbReference type="Proteomes" id="UP000185812">
    <property type="component" value="Unassembled WGS sequence"/>
</dbReference>